<proteinExistence type="predicted"/>
<evidence type="ECO:0000313" key="1">
    <source>
        <dbReference type="EMBL" id="CDF87604.1"/>
    </source>
</evidence>
<protein>
    <submittedName>
        <fullName evidence="1">BN860_10220g1_1</fullName>
    </submittedName>
</protein>
<dbReference type="InterPro" id="IPR055334">
    <property type="entry name" value="PEX8-like"/>
</dbReference>
<keyword evidence="2" id="KW-1185">Reference proteome</keyword>
<accession>A0A8J2T1K8</accession>
<name>A0A8J2T1K8_ZYGB2</name>
<dbReference type="PANTHER" id="PTHR39214:SF1">
    <property type="entry name" value="MICROBODY (PEROXISOME) BIOGENESIS PROTEIN PEROXIN 8 (EUROFUNG)"/>
    <property type="match status" value="1"/>
</dbReference>
<reference evidence="2" key="1">
    <citation type="journal article" date="2013" name="Genome Announc.">
        <title>Genome sequence of the food spoilage yeast Zygosaccharomyces bailii CLIB 213(T).</title>
        <authorList>
            <person name="Galeote V."/>
            <person name="Bigey F."/>
            <person name="Devillers H."/>
            <person name="Neuveglise C."/>
            <person name="Dequin S."/>
        </authorList>
    </citation>
    <scope>NUCLEOTIDE SEQUENCE [LARGE SCALE GENOMIC DNA]</scope>
    <source>
        <strain evidence="2">CLIB 213 / ATCC 58445 / CBS 680 / CCRC 21525 / NBRC 1098 / NCYC 1416 / NRRL Y-2227</strain>
    </source>
</reference>
<dbReference type="OrthoDB" id="2357318at2759"/>
<sequence>MVFENAVTYLISVLQTGVLHHDDGLLNNVVYYIPRLQTIKTLQTLVKSTFESSVWANTELFDLYEATQATFQWKLEISEPTISLEDFYRIWDFTFAQSPSWTLQKLAMLGGALSTNFRFMTLQRTKFLDDSGEVSKLYGRWRNEYFISLWCSLISKPQPITHLDEIVAIYATINESSDIKNKEIPWNTVTLALARLSTNYIKYPPLRNSPITRHLNKFVKTLQISVQKSDNSVITKVLNALCRECFNLCAREVNSLQPNRSYSDEYYRNVLFVVVIELKAILTSTQQIPEEWYPQIIMCLFHTNFITHDIGVIGFESYEDIYGVIITGITMCSDFLVYVHVLDTMQGNIWKNLTYPNKPNDAKLLFMLNFMENTLPNVANMSPKFIETVVNPLQNAYIDSPDSEIRESMHLVLLSLFQNFLSGDDLASWQAKHYLDYIAIATTHFLLGQLSENQLIIIFQRMSSSLPLLQTIDRDLSKSTLHYTYLRIINCTKQDNQRVLLLCLIYQLPYVNKEFLIDWLNTCQELIYAIGFDRKQKTTILEVLWEVISSSKSEVALKWWYGNVVSSKNFL</sequence>
<dbReference type="AlphaFoldDB" id="A0A8J2T1K8"/>
<dbReference type="EMBL" id="HG316454">
    <property type="protein sequence ID" value="CDF87604.1"/>
    <property type="molecule type" value="Genomic_DNA"/>
</dbReference>
<evidence type="ECO:0000313" key="2">
    <source>
        <dbReference type="Proteomes" id="UP000019375"/>
    </source>
</evidence>
<dbReference type="Proteomes" id="UP000019375">
    <property type="component" value="Unassembled WGS sequence"/>
</dbReference>
<organism evidence="1 2">
    <name type="scientific">Zygosaccharomyces bailii (strain CLIB 213 / ATCC 58445 / CBS 680 / BCRC 21525 / NBRC 1098 / NCYC 1416 / NRRL Y-2227)</name>
    <dbReference type="NCBI Taxonomy" id="1333698"/>
    <lineage>
        <taxon>Eukaryota</taxon>
        <taxon>Fungi</taxon>
        <taxon>Dikarya</taxon>
        <taxon>Ascomycota</taxon>
        <taxon>Saccharomycotina</taxon>
        <taxon>Saccharomycetes</taxon>
        <taxon>Saccharomycetales</taxon>
        <taxon>Saccharomycetaceae</taxon>
        <taxon>Zygosaccharomyces</taxon>
    </lineage>
</organism>
<dbReference type="PANTHER" id="PTHR39214">
    <property type="entry name" value="MICROBODY (PEROXISOME) BIOGENESIS PROTEIN PEROXIN 8 (EUROFUNG)"/>
    <property type="match status" value="1"/>
</dbReference>
<gene>
    <name evidence="1" type="ORF">BN860_10220g</name>
</gene>